<dbReference type="Proteomes" id="UP000198565">
    <property type="component" value="Unassembled WGS sequence"/>
</dbReference>
<dbReference type="InterPro" id="IPR013783">
    <property type="entry name" value="Ig-like_fold"/>
</dbReference>
<evidence type="ECO:0000313" key="6">
    <source>
        <dbReference type="Proteomes" id="UP000198565"/>
    </source>
</evidence>
<keyword evidence="6" id="KW-1185">Reference proteome</keyword>
<sequence length="583" mass="68358">MFIEAIKHRAINPYIYARDKETINIMLETKKGDVETVELIFADPYDFKGDQWQYKTEQMIKTGSTHLTDYWKISIKPTYRRLRYGFQCMDNQKEKVIVTERGFYKTIPSEIGNYFCLPYLHEIDIFQAPDWVKDTVWYQIFPERFANGDSSLNPEGTLPWGSEEPSPTNFFGGDFQGVMDHLDYLVDLGINGIYFTPIFKAYSNHKYDTIDYFEIDPQFGDKETFRKLVKECHKRGIKVMLDAVFNHSGYYFQPFQDVLKNQNHSRYKDWFHIWEFPVKADGYPNYDAFGFVASMPKLDTAHPQVKEYLLDVARFWIEEFDIDGWRLDVANEVDHAFWRDFRKVVKDAKPEAYILGEIWHDSMPWLQGDQFDAVMNYPFTNSSVEFFATQQMDSQTFADSITDVLHMYPQNVNEAAFNLLDSHDTARILTMAEGNKDQIKLLYLFQLSFIGSPCIYYGDEIGITGGGDPGCRKCMEWNESKQDRELFHFIQKLIKMRQEVSAFGNCAEFRFLTVDEDVVVYQKQVEEAELIFVLNNSDQTKIIEIEGLTNRKAIELFSNQEVVVEETTVTMEAYGYKCFQLHH</sequence>
<dbReference type="Pfam" id="PF02903">
    <property type="entry name" value="Alpha-amylase_N"/>
    <property type="match status" value="1"/>
</dbReference>
<dbReference type="InterPro" id="IPR045857">
    <property type="entry name" value="O16G_dom_2"/>
</dbReference>
<dbReference type="GO" id="GO:0004553">
    <property type="term" value="F:hydrolase activity, hydrolyzing O-glycosyl compounds"/>
    <property type="evidence" value="ECO:0007669"/>
    <property type="project" value="InterPro"/>
</dbReference>
<dbReference type="InterPro" id="IPR017853">
    <property type="entry name" value="GH"/>
</dbReference>
<dbReference type="GO" id="GO:0005975">
    <property type="term" value="P:carbohydrate metabolic process"/>
    <property type="evidence" value="ECO:0007669"/>
    <property type="project" value="InterPro"/>
</dbReference>
<keyword evidence="2" id="KW-0378">Hydrolase</keyword>
<evidence type="ECO:0000259" key="4">
    <source>
        <dbReference type="SMART" id="SM00642"/>
    </source>
</evidence>
<dbReference type="Gene3D" id="3.20.20.80">
    <property type="entry name" value="Glycosidases"/>
    <property type="match status" value="1"/>
</dbReference>
<evidence type="ECO:0000256" key="1">
    <source>
        <dbReference type="ARBA" id="ARBA00008061"/>
    </source>
</evidence>
<dbReference type="OrthoDB" id="9805159at2"/>
<dbReference type="PANTHER" id="PTHR10357">
    <property type="entry name" value="ALPHA-AMYLASE FAMILY MEMBER"/>
    <property type="match status" value="1"/>
</dbReference>
<dbReference type="Gene3D" id="2.60.40.1180">
    <property type="entry name" value="Golgi alpha-mannosidase II"/>
    <property type="match status" value="1"/>
</dbReference>
<dbReference type="RefSeq" id="WP_091480639.1">
    <property type="nucleotide sequence ID" value="NZ_FOTR01000001.1"/>
</dbReference>
<dbReference type="SMART" id="SM00642">
    <property type="entry name" value="Aamy"/>
    <property type="match status" value="1"/>
</dbReference>
<dbReference type="Pfam" id="PF00128">
    <property type="entry name" value="Alpha-amylase"/>
    <property type="match status" value="1"/>
</dbReference>
<dbReference type="SUPFAM" id="SSF51445">
    <property type="entry name" value="(Trans)glycosidases"/>
    <property type="match status" value="1"/>
</dbReference>
<dbReference type="EMBL" id="FOTR01000001">
    <property type="protein sequence ID" value="SFL42587.1"/>
    <property type="molecule type" value="Genomic_DNA"/>
</dbReference>
<feature type="domain" description="Glycosyl hydrolase family 13 catalytic" evidence="4">
    <location>
        <begin position="139"/>
        <end position="497"/>
    </location>
</feature>
<dbReference type="AlphaFoldDB" id="A0A1I4HLJ4"/>
<name>A0A1I4HLJ4_9BACI</name>
<proteinExistence type="inferred from homology"/>
<organism evidence="5 6">
    <name type="scientific">Gracilibacillus orientalis</name>
    <dbReference type="NCBI Taxonomy" id="334253"/>
    <lineage>
        <taxon>Bacteria</taxon>
        <taxon>Bacillati</taxon>
        <taxon>Bacillota</taxon>
        <taxon>Bacilli</taxon>
        <taxon>Bacillales</taxon>
        <taxon>Bacillaceae</taxon>
        <taxon>Gracilibacillus</taxon>
    </lineage>
</organism>
<keyword evidence="3 5" id="KW-0326">Glycosidase</keyword>
<protein>
    <submittedName>
        <fullName evidence="5">Glycosidase</fullName>
    </submittedName>
</protein>
<dbReference type="CDD" id="cd02857">
    <property type="entry name" value="E_set_CDase_PDE_N"/>
    <property type="match status" value="1"/>
</dbReference>
<evidence type="ECO:0000313" key="5">
    <source>
        <dbReference type="EMBL" id="SFL42587.1"/>
    </source>
</evidence>
<dbReference type="InterPro" id="IPR013780">
    <property type="entry name" value="Glyco_hydro_b"/>
</dbReference>
<dbReference type="Gene3D" id="3.90.400.10">
    <property type="entry name" value="Oligo-1,6-glucosidase, Domain 2"/>
    <property type="match status" value="1"/>
</dbReference>
<dbReference type="CDD" id="cd11338">
    <property type="entry name" value="AmyAc_CMD"/>
    <property type="match status" value="1"/>
</dbReference>
<evidence type="ECO:0000256" key="3">
    <source>
        <dbReference type="ARBA" id="ARBA00023295"/>
    </source>
</evidence>
<dbReference type="InterPro" id="IPR004185">
    <property type="entry name" value="Glyco_hydro_13_lg-like_dom"/>
</dbReference>
<dbReference type="STRING" id="334253.SAMN04487943_101486"/>
<dbReference type="InterPro" id="IPR032091">
    <property type="entry name" value="Malt_amylase-like_C"/>
</dbReference>
<dbReference type="PANTHER" id="PTHR10357:SF210">
    <property type="entry name" value="MALTODEXTRIN GLUCOSIDASE"/>
    <property type="match status" value="1"/>
</dbReference>
<dbReference type="SUPFAM" id="SSF51011">
    <property type="entry name" value="Glycosyl hydrolase domain"/>
    <property type="match status" value="1"/>
</dbReference>
<dbReference type="Pfam" id="PF16657">
    <property type="entry name" value="Malt_amylase_C"/>
    <property type="match status" value="1"/>
</dbReference>
<gene>
    <name evidence="5" type="ORF">SAMN04487943_101486</name>
</gene>
<comment type="similarity">
    <text evidence="1">Belongs to the glycosyl hydrolase 13 family.</text>
</comment>
<reference evidence="6" key="1">
    <citation type="submission" date="2016-10" db="EMBL/GenBank/DDBJ databases">
        <authorList>
            <person name="Varghese N."/>
            <person name="Submissions S."/>
        </authorList>
    </citation>
    <scope>NUCLEOTIDE SEQUENCE [LARGE SCALE GENOMIC DNA]</scope>
    <source>
        <strain evidence="6">CGMCC 1.4250</strain>
    </source>
</reference>
<dbReference type="InterPro" id="IPR006047">
    <property type="entry name" value="GH13_cat_dom"/>
</dbReference>
<dbReference type="Gene3D" id="2.60.40.10">
    <property type="entry name" value="Immunoglobulins"/>
    <property type="match status" value="1"/>
</dbReference>
<accession>A0A1I4HLJ4</accession>
<evidence type="ECO:0000256" key="2">
    <source>
        <dbReference type="ARBA" id="ARBA00022801"/>
    </source>
</evidence>